<dbReference type="EMBL" id="JAGINW010000001">
    <property type="protein sequence ID" value="MBP2324794.1"/>
    <property type="molecule type" value="Genomic_DNA"/>
</dbReference>
<evidence type="ECO:0000313" key="4">
    <source>
        <dbReference type="Proteomes" id="UP001519332"/>
    </source>
</evidence>
<protein>
    <recommendedName>
        <fullName evidence="2">Dynamin N-terminal domain-containing protein</fullName>
    </recommendedName>
</protein>
<evidence type="ECO:0000313" key="3">
    <source>
        <dbReference type="EMBL" id="MBP2324794.1"/>
    </source>
</evidence>
<dbReference type="InterPro" id="IPR027417">
    <property type="entry name" value="P-loop_NTPase"/>
</dbReference>
<keyword evidence="1" id="KW-0175">Coiled coil</keyword>
<name>A0ABS4TKD9_9PSEU</name>
<dbReference type="InterPro" id="IPR045063">
    <property type="entry name" value="Dynamin_N"/>
</dbReference>
<dbReference type="Gene3D" id="3.40.50.300">
    <property type="entry name" value="P-loop containing nucleotide triphosphate hydrolases"/>
    <property type="match status" value="1"/>
</dbReference>
<evidence type="ECO:0000259" key="2">
    <source>
        <dbReference type="Pfam" id="PF00350"/>
    </source>
</evidence>
<proteinExistence type="predicted"/>
<reference evidence="3 4" key="1">
    <citation type="submission" date="2021-03" db="EMBL/GenBank/DDBJ databases">
        <title>Sequencing the genomes of 1000 actinobacteria strains.</title>
        <authorList>
            <person name="Klenk H.-P."/>
        </authorList>
    </citation>
    <scope>NUCLEOTIDE SEQUENCE [LARGE SCALE GENOMIC DNA]</scope>
    <source>
        <strain evidence="3 4">DSM 46670</strain>
    </source>
</reference>
<organism evidence="3 4">
    <name type="scientific">Kibdelosporangium banguiense</name>
    <dbReference type="NCBI Taxonomy" id="1365924"/>
    <lineage>
        <taxon>Bacteria</taxon>
        <taxon>Bacillati</taxon>
        <taxon>Actinomycetota</taxon>
        <taxon>Actinomycetes</taxon>
        <taxon>Pseudonocardiales</taxon>
        <taxon>Pseudonocardiaceae</taxon>
        <taxon>Kibdelosporangium</taxon>
    </lineage>
</organism>
<dbReference type="SUPFAM" id="SSF52540">
    <property type="entry name" value="P-loop containing nucleoside triphosphate hydrolases"/>
    <property type="match status" value="1"/>
</dbReference>
<feature type="domain" description="Dynamin N-terminal" evidence="2">
    <location>
        <begin position="63"/>
        <end position="221"/>
    </location>
</feature>
<keyword evidence="4" id="KW-1185">Reference proteome</keyword>
<dbReference type="InterPro" id="IPR051943">
    <property type="entry name" value="TRAFAC_Dynamin-like_GTPase"/>
</dbReference>
<feature type="coiled-coil region" evidence="1">
    <location>
        <begin position="323"/>
        <end position="350"/>
    </location>
</feature>
<dbReference type="Pfam" id="PF00350">
    <property type="entry name" value="Dynamin_N"/>
    <property type="match status" value="1"/>
</dbReference>
<gene>
    <name evidence="3" type="ORF">JOF56_005179</name>
</gene>
<dbReference type="Proteomes" id="UP001519332">
    <property type="component" value="Unassembled WGS sequence"/>
</dbReference>
<dbReference type="RefSeq" id="WP_209642073.1">
    <property type="nucleotide sequence ID" value="NZ_JAGINW010000001.1"/>
</dbReference>
<dbReference type="PANTHER" id="PTHR43681:SF1">
    <property type="entry name" value="SARCALUMENIN"/>
    <property type="match status" value="1"/>
</dbReference>
<sequence length="607" mass="66880">MSFFYTTGQHRSEIERRLDLVSERLHRFTDLDKQWSAPPALEFGAAIEQISRIQERYHEPFRLAVVGEFNVGKSTLINGLLGLPGTLPEGIVPTTGAVTELWHGNGTGTVVSSEGKTLFEGSLEDAREYCDQRTEQGHQVNGLGTRVILRADSSLLENLVIIDTPGLGANVLDDQVTFDALRIADAALLVLSGLQPGGEDSLLLSERLRAANRKLITVVTRIDQVADELDTVYASVTKEFGAVSTGDPIGVYSPGICRAFTDLKQAEELGDDDLAQQARQQLTDFGYTRLREVLTDTFMLGDAGTRRALTALTDLRTIVLGLQDDTEAEAREARKQAAQLTQDISELDAHLHNVLTNKEIFLRAKVAEVVDEHVGDLMNRLSEASDAFIMSLAEGRFTLGLQALVGKMSQRQRERVERRLADDFEDIFPRSNYDMTVRTIAVRLRPLMELEWREAITLFQIKAPDMVNIEKLTRKLAESTGSMVLSGTSQLAAAVALLFVPGAQLIDAAILVGASGVRTVQGQKLPKKIAAIQQQTRIRLQSERAKLWIELTETFQAANAEVAETIKAPVVARRTARQQQAAEGVELADRWAQVADDLGKLAREEQT</sequence>
<accession>A0ABS4TKD9</accession>
<comment type="caution">
    <text evidence="3">The sequence shown here is derived from an EMBL/GenBank/DDBJ whole genome shotgun (WGS) entry which is preliminary data.</text>
</comment>
<evidence type="ECO:0000256" key="1">
    <source>
        <dbReference type="SAM" id="Coils"/>
    </source>
</evidence>
<dbReference type="PANTHER" id="PTHR43681">
    <property type="entry name" value="TRANSMEMBRANE GTPASE FZO"/>
    <property type="match status" value="1"/>
</dbReference>